<protein>
    <submittedName>
        <fullName evidence="2">Uncharacterized protein</fullName>
    </submittedName>
</protein>
<name>A0ABU0N3Z9_9FIRM</name>
<evidence type="ECO:0000313" key="3">
    <source>
        <dbReference type="Proteomes" id="UP001232584"/>
    </source>
</evidence>
<sequence>MAKKRKIKKRVIILIGMMVFFIVYATTYIYFSKKQESSAPVKVEDKSTEFDNKTLISRMKETDTVYISDDKLKDVRIEQDYWNQIKFFSTKFKEVRKPSNYKSKYEAYMDNGIRFSTDLDYFRIYTVNKEEFYKIPVSEKQAFDKLLQESIYTSIDSVKKYKTWDSIEIIYKDQVKQPWKWKYDELAYKISVKRLVGKIQPEKSKERSEYNFTIKIHGDGYSTTLETMGKDYVKITSDKATAYYEVHDGLYEYLKKDIFKLENKETN</sequence>
<organism evidence="2 3">
    <name type="scientific">Paraclostridium ghonii</name>
    <dbReference type="NCBI Taxonomy" id="29358"/>
    <lineage>
        <taxon>Bacteria</taxon>
        <taxon>Bacillati</taxon>
        <taxon>Bacillota</taxon>
        <taxon>Clostridia</taxon>
        <taxon>Peptostreptococcales</taxon>
        <taxon>Peptostreptococcaceae</taxon>
        <taxon>Paraclostridium</taxon>
    </lineage>
</organism>
<reference evidence="2 3" key="1">
    <citation type="submission" date="2023-07" db="EMBL/GenBank/DDBJ databases">
        <title>Genomic Encyclopedia of Type Strains, Phase IV (KMG-IV): sequencing the most valuable type-strain genomes for metagenomic binning, comparative biology and taxonomic classification.</title>
        <authorList>
            <person name="Goeker M."/>
        </authorList>
    </citation>
    <scope>NUCLEOTIDE SEQUENCE [LARGE SCALE GENOMIC DNA]</scope>
    <source>
        <strain evidence="2 3">DSM 15049</strain>
    </source>
</reference>
<keyword evidence="1" id="KW-1133">Transmembrane helix</keyword>
<dbReference type="RefSeq" id="WP_307509577.1">
    <property type="nucleotide sequence ID" value="NZ_BAAACE010000008.1"/>
</dbReference>
<proteinExistence type="predicted"/>
<comment type="caution">
    <text evidence="2">The sequence shown here is derived from an EMBL/GenBank/DDBJ whole genome shotgun (WGS) entry which is preliminary data.</text>
</comment>
<feature type="transmembrane region" description="Helical" evidence="1">
    <location>
        <begin position="12"/>
        <end position="31"/>
    </location>
</feature>
<dbReference type="Proteomes" id="UP001232584">
    <property type="component" value="Unassembled WGS sequence"/>
</dbReference>
<keyword evidence="3" id="KW-1185">Reference proteome</keyword>
<accession>A0ABU0N3Z9</accession>
<keyword evidence="1" id="KW-0472">Membrane</keyword>
<dbReference type="EMBL" id="JAUSWG010000015">
    <property type="protein sequence ID" value="MDQ0557890.1"/>
    <property type="molecule type" value="Genomic_DNA"/>
</dbReference>
<evidence type="ECO:0000256" key="1">
    <source>
        <dbReference type="SAM" id="Phobius"/>
    </source>
</evidence>
<keyword evidence="1" id="KW-0812">Transmembrane</keyword>
<evidence type="ECO:0000313" key="2">
    <source>
        <dbReference type="EMBL" id="MDQ0557890.1"/>
    </source>
</evidence>
<gene>
    <name evidence="2" type="ORF">QOZ92_003025</name>
</gene>